<reference evidence="3" key="1">
    <citation type="journal article" date="2019" name="Int. J. Syst. Evol. Microbiol.">
        <title>The Global Catalogue of Microorganisms (GCM) 10K type strain sequencing project: providing services to taxonomists for standard genome sequencing and annotation.</title>
        <authorList>
            <consortium name="The Broad Institute Genomics Platform"/>
            <consortium name="The Broad Institute Genome Sequencing Center for Infectious Disease"/>
            <person name="Wu L."/>
            <person name="Ma J."/>
        </authorList>
    </citation>
    <scope>NUCLEOTIDE SEQUENCE [LARGE SCALE GENOMIC DNA]</scope>
    <source>
        <strain evidence="3">JCM 18304</strain>
    </source>
</reference>
<keyword evidence="1" id="KW-0812">Transmembrane</keyword>
<keyword evidence="1" id="KW-0472">Membrane</keyword>
<evidence type="ECO:0000256" key="1">
    <source>
        <dbReference type="SAM" id="Phobius"/>
    </source>
</evidence>
<accession>A0ABP9RX63</accession>
<keyword evidence="3" id="KW-1185">Reference proteome</keyword>
<feature type="transmembrane region" description="Helical" evidence="1">
    <location>
        <begin position="53"/>
        <end position="71"/>
    </location>
</feature>
<feature type="transmembrane region" description="Helical" evidence="1">
    <location>
        <begin position="92"/>
        <end position="110"/>
    </location>
</feature>
<protein>
    <submittedName>
        <fullName evidence="2">Uncharacterized protein</fullName>
    </submittedName>
</protein>
<organism evidence="2 3">
    <name type="scientific">Rugosimonospora acidiphila</name>
    <dbReference type="NCBI Taxonomy" id="556531"/>
    <lineage>
        <taxon>Bacteria</taxon>
        <taxon>Bacillati</taxon>
        <taxon>Actinomycetota</taxon>
        <taxon>Actinomycetes</taxon>
        <taxon>Micromonosporales</taxon>
        <taxon>Micromonosporaceae</taxon>
        <taxon>Rugosimonospora</taxon>
    </lineage>
</organism>
<name>A0ABP9RX63_9ACTN</name>
<dbReference type="Proteomes" id="UP001501570">
    <property type="component" value="Unassembled WGS sequence"/>
</dbReference>
<sequence>MVSYGERGHVKPSAETMEMRRLVGKFALLLAFVYILVLVGGVVTLAGRTSVPVITWPLILIPGAAFVPAAIDAVRLHRTTDSYRTTALWRRCALYTAIGLVLLIADAIALNQVNS</sequence>
<evidence type="ECO:0000313" key="3">
    <source>
        <dbReference type="Proteomes" id="UP001501570"/>
    </source>
</evidence>
<evidence type="ECO:0000313" key="2">
    <source>
        <dbReference type="EMBL" id="GAA5188203.1"/>
    </source>
</evidence>
<comment type="caution">
    <text evidence="2">The sequence shown here is derived from an EMBL/GenBank/DDBJ whole genome shotgun (WGS) entry which is preliminary data.</text>
</comment>
<keyword evidence="1" id="KW-1133">Transmembrane helix</keyword>
<proteinExistence type="predicted"/>
<feature type="transmembrane region" description="Helical" evidence="1">
    <location>
        <begin position="26"/>
        <end position="47"/>
    </location>
</feature>
<gene>
    <name evidence="2" type="ORF">GCM10023322_38300</name>
</gene>
<dbReference type="EMBL" id="BAABJQ010000010">
    <property type="protein sequence ID" value="GAA5188203.1"/>
    <property type="molecule type" value="Genomic_DNA"/>
</dbReference>